<dbReference type="Proteomes" id="UP001224477">
    <property type="component" value="Unassembled WGS sequence"/>
</dbReference>
<accession>A0A143GIX5</accession>
<evidence type="ECO:0000313" key="4">
    <source>
        <dbReference type="Proteomes" id="UP001224477"/>
    </source>
</evidence>
<reference evidence="2 3" key="1">
    <citation type="submission" date="2020-04" db="EMBL/GenBank/DDBJ databases">
        <title>Molecular characterization of pseudomonads from Agaricus bisporus reveal novel blotch 2 pathogens in Western Europe.</title>
        <authorList>
            <person name="Taparia T."/>
            <person name="Krijger M."/>
            <person name="Haynes E."/>
            <person name="Elpinstone J.G."/>
            <person name="Noble R."/>
            <person name="Van Der Wolf J."/>
        </authorList>
    </citation>
    <scope>NUCLEOTIDE SEQUENCE [LARGE SCALE GENOMIC DNA]</scope>
    <source>
        <strain evidence="2 3">IPO3753</strain>
    </source>
</reference>
<keyword evidence="4" id="KW-1185">Reference proteome</keyword>
<dbReference type="EMBL" id="JACAQR010000028">
    <property type="protein sequence ID" value="NWD44040.1"/>
    <property type="molecule type" value="Genomic_DNA"/>
</dbReference>
<reference evidence="1 4" key="2">
    <citation type="journal article" date="2023" name="Microbiol. Resour. Announc.">
        <title>Whole-genome sequence of Pseudomonas yamanorum OLsAu1 isolated from the edible ectomycorrhizal mushroom Lactarius sp. section Deliciosi.</title>
        <authorList>
            <person name="Ramirez-Mendoza R."/>
            <person name="Angeles-Argaiz R.E."/>
            <person name="Hernandez-Oaxaca D."/>
            <person name="Aguirre-Beltran L."/>
            <person name="Almaraz-Suarez J."/>
            <person name="Perez-Moreno J."/>
        </authorList>
    </citation>
    <scope>NUCLEOTIDE SEQUENCE [LARGE SCALE GENOMIC DNA]</scope>
    <source>
        <strain evidence="1 4">OLsAu1</strain>
    </source>
</reference>
<dbReference type="EMBL" id="JAVGXC010000018">
    <property type="protein sequence ID" value="MDR0190811.1"/>
    <property type="molecule type" value="Genomic_DNA"/>
</dbReference>
<evidence type="ECO:0000313" key="2">
    <source>
        <dbReference type="EMBL" id="NWD44040.1"/>
    </source>
</evidence>
<dbReference type="RefSeq" id="WP_063030888.1">
    <property type="nucleotide sequence ID" value="NZ_CP012400.2"/>
</dbReference>
<comment type="caution">
    <text evidence="2">The sequence shown here is derived from an EMBL/GenBank/DDBJ whole genome shotgun (WGS) entry which is preliminary data.</text>
</comment>
<organism evidence="2 3">
    <name type="scientific">Pseudomonas yamanorum</name>
    <dbReference type="NCBI Taxonomy" id="515393"/>
    <lineage>
        <taxon>Bacteria</taxon>
        <taxon>Pseudomonadati</taxon>
        <taxon>Pseudomonadota</taxon>
        <taxon>Gammaproteobacteria</taxon>
        <taxon>Pseudomonadales</taxon>
        <taxon>Pseudomonadaceae</taxon>
        <taxon>Pseudomonas</taxon>
    </lineage>
</organism>
<evidence type="ECO:0000313" key="1">
    <source>
        <dbReference type="EMBL" id="MDR0190811.1"/>
    </source>
</evidence>
<name>A0A143GIX5_9PSED</name>
<evidence type="ECO:0000313" key="3">
    <source>
        <dbReference type="Proteomes" id="UP000546584"/>
    </source>
</evidence>
<dbReference type="GeneID" id="93511060"/>
<dbReference type="Proteomes" id="UP000546584">
    <property type="component" value="Unassembled WGS sequence"/>
</dbReference>
<proteinExistence type="predicted"/>
<sequence length="70" mass="8180">MAERLALEKLAYLEFLRLLEASHFEPQRTGQAFYNHFNLHRLSDQQALAGLYAADGRQAIKLIERMFDIE</sequence>
<gene>
    <name evidence="2" type="ORF">HX826_19375</name>
    <name evidence="1" type="ORF">RCO22_17865</name>
</gene>
<protein>
    <submittedName>
        <fullName evidence="2">Uncharacterized protein</fullName>
    </submittedName>
</protein>
<dbReference type="KEGG" id="pym:AK972_3298"/>
<dbReference type="OrthoDB" id="6925135at2"/>
<dbReference type="AlphaFoldDB" id="A0A143GIX5"/>
<accession>A0A1H2EBL3</accession>